<dbReference type="InterPro" id="IPR050266">
    <property type="entry name" value="AB_hydrolase_sf"/>
</dbReference>
<name>A0A1X9SW86_9BACT</name>
<evidence type="ECO:0000313" key="4">
    <source>
        <dbReference type="EMBL" id="MEE3743724.1"/>
    </source>
</evidence>
<keyword evidence="1 3" id="KW-0378">Hydrolase</keyword>
<protein>
    <submittedName>
        <fullName evidence="3 4">Alpha/beta hydrolase</fullName>
    </submittedName>
</protein>
<evidence type="ECO:0000313" key="5">
    <source>
        <dbReference type="Proteomes" id="UP000194260"/>
    </source>
</evidence>
<dbReference type="InterPro" id="IPR000073">
    <property type="entry name" value="AB_hydrolase_1"/>
</dbReference>
<dbReference type="RefSeq" id="WP_086236817.1">
    <property type="nucleotide sequence ID" value="NZ_CP018789.1"/>
</dbReference>
<dbReference type="Pfam" id="PF12697">
    <property type="entry name" value="Abhydrolase_6"/>
    <property type="match status" value="1"/>
</dbReference>
<organism evidence="3 5">
    <name type="scientific">Campylobacter porcelli</name>
    <dbReference type="NCBI Taxonomy" id="1660073"/>
    <lineage>
        <taxon>Bacteria</taxon>
        <taxon>Pseudomonadati</taxon>
        <taxon>Campylobacterota</taxon>
        <taxon>Epsilonproteobacteria</taxon>
        <taxon>Campylobacterales</taxon>
        <taxon>Campylobacteraceae</taxon>
        <taxon>Campylobacter</taxon>
    </lineage>
</organism>
<keyword evidence="6" id="KW-1185">Reference proteome</keyword>
<dbReference type="PANTHER" id="PTHR43798">
    <property type="entry name" value="MONOACYLGLYCEROL LIPASE"/>
    <property type="match status" value="1"/>
</dbReference>
<dbReference type="Gene3D" id="3.40.50.1820">
    <property type="entry name" value="alpha/beta hydrolase"/>
    <property type="match status" value="1"/>
</dbReference>
<sequence length="240" mass="27291">MAVKQIEYNGLKYELSYEISGQNSGQNILILHGWGANKELMKRAFSRYFDDYNCVYLDLPGFGLSSHLEVALNSRDYANIVSKFSSMLGFEFDAIMGHSFGGKVATLLEPKNLILLSSAGIIHKKRLSVRFKIAIFKLLKRFGFSRFWRFFATKDVNNMSKIMYETLKSVVDEDFSSIFANLNSNSLIFWGISDDATPLSSGKKIASLIKNSKFYPLEGDHFFFLNNAKFISQTISKELK</sequence>
<evidence type="ECO:0000259" key="2">
    <source>
        <dbReference type="Pfam" id="PF12697"/>
    </source>
</evidence>
<dbReference type="Proteomes" id="UP001331664">
    <property type="component" value="Unassembled WGS sequence"/>
</dbReference>
<evidence type="ECO:0000256" key="1">
    <source>
        <dbReference type="ARBA" id="ARBA00022801"/>
    </source>
</evidence>
<evidence type="ECO:0000313" key="3">
    <source>
        <dbReference type="EMBL" id="ARR00537.1"/>
    </source>
</evidence>
<dbReference type="EMBL" id="JAZBRD010000001">
    <property type="protein sequence ID" value="MEE3743724.1"/>
    <property type="molecule type" value="Genomic_DNA"/>
</dbReference>
<accession>A0A1X9SW86</accession>
<reference evidence="3" key="2">
    <citation type="journal article" date="2017" name="Genome Biol. Evol.">
        <title>Comparative genomic analysis identifies a Campylobacter clade deficient in selenium metabolism.</title>
        <authorList>
            <person name="Miller W.G."/>
            <person name="Yee E."/>
            <person name="Lopes B.S."/>
            <person name="Chapman M.H."/>
            <person name="Huynh S."/>
            <person name="Bono J.L."/>
            <person name="Parker C.T."/>
            <person name="Strachan N.J.C."/>
            <person name="Forbes K.J."/>
        </authorList>
    </citation>
    <scope>NUCLEOTIDE SEQUENCE [LARGE SCALE GENOMIC DNA]</scope>
    <source>
        <strain evidence="3">RM6137</strain>
    </source>
</reference>
<dbReference type="STRING" id="1660073.CSUIS_0721"/>
<reference evidence="4 6" key="3">
    <citation type="submission" date="2024-01" db="EMBL/GenBank/DDBJ databases">
        <title>Campylobacter porcellus sp. nov.</title>
        <authorList>
            <person name="Papic B."/>
            <person name="Gruntar I."/>
        </authorList>
    </citation>
    <scope>NUCLEOTIDE SEQUENCE [LARGE SCALE GENOMIC DNA]</scope>
    <source>
        <strain evidence="4 6">CX2-4855-23</strain>
    </source>
</reference>
<proteinExistence type="predicted"/>
<dbReference type="Proteomes" id="UP000194260">
    <property type="component" value="Chromosome"/>
</dbReference>
<dbReference type="AlphaFoldDB" id="A0A1X9SW86"/>
<dbReference type="InterPro" id="IPR029058">
    <property type="entry name" value="AB_hydrolase_fold"/>
</dbReference>
<evidence type="ECO:0000313" key="6">
    <source>
        <dbReference type="Proteomes" id="UP001331664"/>
    </source>
</evidence>
<feature type="domain" description="AB hydrolase-1" evidence="2">
    <location>
        <begin position="28"/>
        <end position="144"/>
    </location>
</feature>
<dbReference type="GO" id="GO:0016020">
    <property type="term" value="C:membrane"/>
    <property type="evidence" value="ECO:0007669"/>
    <property type="project" value="TreeGrafter"/>
</dbReference>
<dbReference type="PANTHER" id="PTHR43798:SF31">
    <property type="entry name" value="AB HYDROLASE SUPERFAMILY PROTEIN YCLE"/>
    <property type="match status" value="1"/>
</dbReference>
<dbReference type="GO" id="GO:0016787">
    <property type="term" value="F:hydrolase activity"/>
    <property type="evidence" value="ECO:0007669"/>
    <property type="project" value="UniProtKB-KW"/>
</dbReference>
<dbReference type="SUPFAM" id="SSF53474">
    <property type="entry name" value="alpha/beta-Hydrolases"/>
    <property type="match status" value="1"/>
</dbReference>
<reference evidence="5" key="1">
    <citation type="journal article" date="2017" name="Genome Biol. Evol.">
        <title>Comparative Genomic Analysis Identifies a Campylobacter Clade Deficient in Selenium Metabolism.</title>
        <authorList>
            <person name="Miller W.G."/>
            <person name="Yee E."/>
            <person name="Lopes B.S."/>
            <person name="Chapman M.H."/>
            <person name="Huynh S."/>
            <person name="Bono J.L."/>
            <person name="Parker C.T."/>
            <person name="Strachan N.J.C."/>
            <person name="Forbes K.J."/>
        </authorList>
    </citation>
    <scope>NUCLEOTIDE SEQUENCE [LARGE SCALE GENOMIC DNA]</scope>
    <source>
        <strain evidence="5">RM6137</strain>
    </source>
</reference>
<dbReference type="EMBL" id="CP018789">
    <property type="protein sequence ID" value="ARR00537.1"/>
    <property type="molecule type" value="Genomic_DNA"/>
</dbReference>
<gene>
    <name evidence="3" type="ORF">CSUIS_0721</name>
    <name evidence="4" type="ORF">V2I23_00250</name>
</gene>
<dbReference type="KEGG" id="camy:CSUIS_0721"/>